<name>A0A117EFK7_STRSC</name>
<organism evidence="2 3">
    <name type="scientific">Streptomyces scabiei</name>
    <dbReference type="NCBI Taxonomy" id="1930"/>
    <lineage>
        <taxon>Bacteria</taxon>
        <taxon>Bacillati</taxon>
        <taxon>Actinomycetota</taxon>
        <taxon>Actinomycetes</taxon>
        <taxon>Kitasatosporales</taxon>
        <taxon>Streptomycetaceae</taxon>
        <taxon>Streptomyces</taxon>
    </lineage>
</organism>
<comment type="caution">
    <text evidence="2">The sequence shown here is derived from an EMBL/GenBank/DDBJ whole genome shotgun (WGS) entry which is preliminary data.</text>
</comment>
<accession>A0A117EFK7</accession>
<reference evidence="3" key="1">
    <citation type="submission" date="2015-11" db="EMBL/GenBank/DDBJ databases">
        <authorList>
            <consortium name="Cross-ministerial Strategic Innovation Promotion Program (SIP) consortium"/>
            <person name="Tomihama T."/>
            <person name="Ikenaga M."/>
            <person name="Sakai M."/>
            <person name="Okubo T."/>
            <person name="Ikeda S."/>
        </authorList>
    </citation>
    <scope>NUCLEOTIDE SEQUENCE [LARGE SCALE GENOMIC DNA]</scope>
    <source>
        <strain evidence="3">S58</strain>
    </source>
</reference>
<evidence type="ECO:0000256" key="1">
    <source>
        <dbReference type="SAM" id="MobiDB-lite"/>
    </source>
</evidence>
<dbReference type="AlphaFoldDB" id="A0A117EFK7"/>
<dbReference type="EMBL" id="BCMM01000033">
    <property type="protein sequence ID" value="GAQ65693.1"/>
    <property type="molecule type" value="Genomic_DNA"/>
</dbReference>
<proteinExistence type="predicted"/>
<feature type="compositionally biased region" description="Low complexity" evidence="1">
    <location>
        <begin position="66"/>
        <end position="75"/>
    </location>
</feature>
<feature type="region of interest" description="Disordered" evidence="1">
    <location>
        <begin position="35"/>
        <end position="121"/>
    </location>
</feature>
<evidence type="ECO:0000313" key="3">
    <source>
        <dbReference type="Proteomes" id="UP000067448"/>
    </source>
</evidence>
<protein>
    <submittedName>
        <fullName evidence="2">Uncharacterized protein</fullName>
    </submittedName>
</protein>
<reference evidence="3" key="3">
    <citation type="submission" date="2016-02" db="EMBL/GenBank/DDBJ databases">
        <title>Draft genome of pathogenic Streptomyces sp. in Japan.</title>
        <authorList>
            <person name="Tomihama T."/>
            <person name="Ikenaga M."/>
            <person name="Sakai M."/>
            <person name="Okubo T."/>
            <person name="Ikeda S."/>
        </authorList>
    </citation>
    <scope>NUCLEOTIDE SEQUENCE [LARGE SCALE GENOMIC DNA]</scope>
    <source>
        <strain evidence="3">S58</strain>
    </source>
</reference>
<dbReference type="Proteomes" id="UP000067448">
    <property type="component" value="Unassembled WGS sequence"/>
</dbReference>
<feature type="compositionally biased region" description="Polar residues" evidence="1">
    <location>
        <begin position="106"/>
        <end position="121"/>
    </location>
</feature>
<gene>
    <name evidence="2" type="ORF">SsS58_06108</name>
</gene>
<feature type="compositionally biased region" description="Gly residues" evidence="1">
    <location>
        <begin position="51"/>
        <end position="65"/>
    </location>
</feature>
<evidence type="ECO:0000313" key="2">
    <source>
        <dbReference type="EMBL" id="GAQ65693.1"/>
    </source>
</evidence>
<sequence length="121" mass="12177">MPVSYFTSKPFENWSRGGAQMTGTVFLHVDHAARPRPVAATDPPVPSAGPGVAGNGPGAAAGGPAGSVPAASGPALRTRWRAAIADSHRRWSSSRSSPVAPHSTAKRSTGAKSSGTVPPAQ</sequence>
<reference evidence="2 3" key="2">
    <citation type="journal article" date="2016" name="Genome Announc.">
        <title>Draft Genome Sequences of Streptomyces scabiei S58, Streptomyces turgidiscabies T45, and Streptomyces acidiscabies a10, the Pathogens of Potato Common Scab, Isolated in Japan.</title>
        <authorList>
            <person name="Tomihama T."/>
            <person name="Nishi Y."/>
            <person name="Sakai M."/>
            <person name="Ikenaga M."/>
            <person name="Okubo T."/>
            <person name="Ikeda S."/>
        </authorList>
    </citation>
    <scope>NUCLEOTIDE SEQUENCE [LARGE SCALE GENOMIC DNA]</scope>
    <source>
        <strain evidence="2 3">S58</strain>
    </source>
</reference>